<organism evidence="1 2">
    <name type="scientific">Panagrolaimus sp. PS1159</name>
    <dbReference type="NCBI Taxonomy" id="55785"/>
    <lineage>
        <taxon>Eukaryota</taxon>
        <taxon>Metazoa</taxon>
        <taxon>Ecdysozoa</taxon>
        <taxon>Nematoda</taxon>
        <taxon>Chromadorea</taxon>
        <taxon>Rhabditida</taxon>
        <taxon>Tylenchina</taxon>
        <taxon>Panagrolaimomorpha</taxon>
        <taxon>Panagrolaimoidea</taxon>
        <taxon>Panagrolaimidae</taxon>
        <taxon>Panagrolaimus</taxon>
    </lineage>
</organism>
<proteinExistence type="predicted"/>
<reference evidence="2" key="1">
    <citation type="submission" date="2022-11" db="UniProtKB">
        <authorList>
            <consortium name="WormBaseParasite"/>
        </authorList>
    </citation>
    <scope>IDENTIFICATION</scope>
</reference>
<sequence>MKLSILVLFCVFGGGVAASYGNYPGHRNNGGNNGYGGGGKKSSSESSESNESKECEKTIPPCKEVYSCEKEPVFALAPGINQKCEIGTDSDTIEIDCQRCCETWGLSKGVGKDKQSGSYDYTNSACWCCKLQCPLF</sequence>
<name>A0AC35F8P0_9BILA</name>
<evidence type="ECO:0000313" key="2">
    <source>
        <dbReference type="WBParaSite" id="PS1159_v2.g1499.t1"/>
    </source>
</evidence>
<dbReference type="WBParaSite" id="PS1159_v2.g1499.t1">
    <property type="protein sequence ID" value="PS1159_v2.g1499.t1"/>
    <property type="gene ID" value="PS1159_v2.g1499"/>
</dbReference>
<accession>A0AC35F8P0</accession>
<protein>
    <submittedName>
        <fullName evidence="2">Uncharacterized protein</fullName>
    </submittedName>
</protein>
<dbReference type="Proteomes" id="UP000887580">
    <property type="component" value="Unplaced"/>
</dbReference>
<evidence type="ECO:0000313" key="1">
    <source>
        <dbReference type="Proteomes" id="UP000887580"/>
    </source>
</evidence>